<feature type="domain" description="T6SS Transcription factor RovC-like DNA binding" evidence="2">
    <location>
        <begin position="125"/>
        <end position="219"/>
    </location>
</feature>
<dbReference type="OrthoDB" id="9800831at2"/>
<evidence type="ECO:0000313" key="3">
    <source>
        <dbReference type="EMBL" id="AYJ84854.1"/>
    </source>
</evidence>
<accession>A0A494TC87</accession>
<dbReference type="InterPro" id="IPR018754">
    <property type="entry name" value="RovC-like_DNA-bd"/>
</dbReference>
<proteinExistence type="predicted"/>
<evidence type="ECO:0000313" key="4">
    <source>
        <dbReference type="Proteomes" id="UP000276254"/>
    </source>
</evidence>
<evidence type="ECO:0000259" key="2">
    <source>
        <dbReference type="Pfam" id="PF10074"/>
    </source>
</evidence>
<protein>
    <submittedName>
        <fullName evidence="3">DUF2285 domain-containing protein</fullName>
    </submittedName>
</protein>
<dbReference type="EMBL" id="CP032828">
    <property type="protein sequence ID" value="AYJ84854.1"/>
    <property type="molecule type" value="Genomic_DNA"/>
</dbReference>
<dbReference type="Pfam" id="PF10074">
    <property type="entry name" value="RovC_DNA-bd"/>
    <property type="match status" value="1"/>
</dbReference>
<reference evidence="3 4" key="1">
    <citation type="submission" date="2018-09" db="EMBL/GenBank/DDBJ databases">
        <title>Sphingomonas peninsula sp. nov., isolated from fildes peninsula, Antarctic soil.</title>
        <authorList>
            <person name="Yingchao G."/>
        </authorList>
    </citation>
    <scope>NUCLEOTIDE SEQUENCE [LARGE SCALE GENOMIC DNA]</scope>
    <source>
        <strain evidence="3 4">YZ-8</strain>
        <plasmid evidence="3 4">unnamed1</plasmid>
    </source>
</reference>
<feature type="region of interest" description="Disordered" evidence="1">
    <location>
        <begin position="1"/>
        <end position="29"/>
    </location>
</feature>
<name>A0A494TC87_SPHPE</name>
<organism evidence="3 4">
    <name type="scientific">Sphingomonas paeninsulae</name>
    <dbReference type="NCBI Taxonomy" id="2319844"/>
    <lineage>
        <taxon>Bacteria</taxon>
        <taxon>Pseudomonadati</taxon>
        <taxon>Pseudomonadota</taxon>
        <taxon>Alphaproteobacteria</taxon>
        <taxon>Sphingomonadales</taxon>
        <taxon>Sphingomonadaceae</taxon>
        <taxon>Sphingomonas</taxon>
    </lineage>
</organism>
<gene>
    <name evidence="3" type="ORF">D3Y57_01895</name>
</gene>
<dbReference type="AlphaFoldDB" id="A0A494TC87"/>
<sequence>MRRARCATERSARHRHTATSPTGGCTFAENPARAAPEACIIWRAELDPETMPVIAEASDDRDPERLDPAMLAPWLTIARDAMAVEHAVLSDGWQRIRLDVTHGSLAAGHPVHLHYLLNGTVSAEARLWPLRRLLHFHRHRVFDPALYPHNRSIAYALTVLRVHDATVAGASHRDIARALFGNNVVACDWNSSSDFLRSRVRRFVANARRMNSGAFKTLLTKDYPAEALR</sequence>
<dbReference type="KEGG" id="spha:D3Y57_01895"/>
<keyword evidence="4" id="KW-1185">Reference proteome</keyword>
<keyword evidence="3" id="KW-0614">Plasmid</keyword>
<geneLocation type="plasmid" evidence="3">
    <name>unnamed1</name>
</geneLocation>
<dbReference type="Proteomes" id="UP000276254">
    <property type="component" value="Plasmid unnamed1"/>
</dbReference>
<feature type="compositionally biased region" description="Basic and acidic residues" evidence="1">
    <location>
        <begin position="1"/>
        <end position="11"/>
    </location>
</feature>
<evidence type="ECO:0000256" key="1">
    <source>
        <dbReference type="SAM" id="MobiDB-lite"/>
    </source>
</evidence>